<evidence type="ECO:0000256" key="2">
    <source>
        <dbReference type="RuleBase" id="RU003707"/>
    </source>
</evidence>
<dbReference type="PANTHER" id="PTHR11941:SF54">
    <property type="entry name" value="ENOYL-COA HYDRATASE, MITOCHONDRIAL"/>
    <property type="match status" value="1"/>
</dbReference>
<dbReference type="SUPFAM" id="SSF52096">
    <property type="entry name" value="ClpP/crotonase"/>
    <property type="match status" value="1"/>
</dbReference>
<dbReference type="GO" id="GO:0004300">
    <property type="term" value="F:enoyl-CoA hydratase activity"/>
    <property type="evidence" value="ECO:0007669"/>
    <property type="project" value="UniProtKB-EC"/>
</dbReference>
<keyword evidence="4" id="KW-0413">Isomerase</keyword>
<evidence type="ECO:0000313" key="4">
    <source>
        <dbReference type="EMBL" id="SPK71044.1"/>
    </source>
</evidence>
<dbReference type="AlphaFoldDB" id="A0A375I8B0"/>
<accession>A0A375I8B0</accession>
<dbReference type="EMBL" id="LT991976">
    <property type="protein sequence ID" value="SPK71044.1"/>
    <property type="molecule type" value="Genomic_DNA"/>
</dbReference>
<dbReference type="GO" id="GO:0006635">
    <property type="term" value="P:fatty acid beta-oxidation"/>
    <property type="evidence" value="ECO:0007669"/>
    <property type="project" value="TreeGrafter"/>
</dbReference>
<reference evidence="4 5" key="1">
    <citation type="submission" date="2018-01" db="EMBL/GenBank/DDBJ databases">
        <authorList>
            <person name="Gaut B.S."/>
            <person name="Morton B.R."/>
            <person name="Clegg M.T."/>
            <person name="Duvall M.R."/>
        </authorList>
    </citation>
    <scope>NUCLEOTIDE SEQUENCE [LARGE SCALE GENOMIC DNA]</scope>
    <source>
        <strain evidence="4">Cupriavidus taiwanensis LMG 19425</strain>
    </source>
</reference>
<sequence length="273" mass="28396">MSAPQAAAGAGTPPGEGQVTLTRQGRIATLTFDRPAARNAMTWAMYGQLAEHCRALAAEGTAGARVVVLRGAGGEAFVAGTDIAQFQQFSGGDDGVAYEARIDEGIALVEQLPMPTVAVIEGWAVGGGLAIATACDFRLATPKARFGVPIAKTLGNTLSALNLAKLRAAWGLQPVRRMLLLAQVLDADAALGCGFLEGVHAPEALEAEVAALCERLGALAPVTQAVIKESLRRQTVAAVADTDDLVRQCYGSDDFREGVDAFVGKRPAVWKGR</sequence>
<keyword evidence="4" id="KW-0456">Lyase</keyword>
<dbReference type="PANTHER" id="PTHR11941">
    <property type="entry name" value="ENOYL-COA HYDRATASE-RELATED"/>
    <property type="match status" value="1"/>
</dbReference>
<name>A0A375I8B0_9BURK</name>
<feature type="region of interest" description="Disordered" evidence="3">
    <location>
        <begin position="1"/>
        <end position="20"/>
    </location>
</feature>
<organism evidence="4 5">
    <name type="scientific">Cupriavidus taiwanensis</name>
    <dbReference type="NCBI Taxonomy" id="164546"/>
    <lineage>
        <taxon>Bacteria</taxon>
        <taxon>Pseudomonadati</taxon>
        <taxon>Pseudomonadota</taxon>
        <taxon>Betaproteobacteria</taxon>
        <taxon>Burkholderiales</taxon>
        <taxon>Burkholderiaceae</taxon>
        <taxon>Cupriavidus</taxon>
    </lineage>
</organism>
<dbReference type="Gene3D" id="3.90.226.10">
    <property type="entry name" value="2-enoyl-CoA Hydratase, Chain A, domain 1"/>
    <property type="match status" value="1"/>
</dbReference>
<dbReference type="EC" id="4.2.1.17" evidence="4"/>
<feature type="compositionally biased region" description="Low complexity" evidence="3">
    <location>
        <begin position="1"/>
        <end position="15"/>
    </location>
</feature>
<dbReference type="Proteomes" id="UP000255505">
    <property type="component" value="Chromosome I"/>
</dbReference>
<dbReference type="GO" id="GO:0016853">
    <property type="term" value="F:isomerase activity"/>
    <property type="evidence" value="ECO:0007669"/>
    <property type="project" value="UniProtKB-KW"/>
</dbReference>
<evidence type="ECO:0000256" key="1">
    <source>
        <dbReference type="ARBA" id="ARBA00005254"/>
    </source>
</evidence>
<dbReference type="CDD" id="cd06558">
    <property type="entry name" value="crotonase-like"/>
    <property type="match status" value="1"/>
</dbReference>
<evidence type="ECO:0000256" key="3">
    <source>
        <dbReference type="SAM" id="MobiDB-lite"/>
    </source>
</evidence>
<dbReference type="Pfam" id="PF00378">
    <property type="entry name" value="ECH_1"/>
    <property type="match status" value="1"/>
</dbReference>
<comment type="similarity">
    <text evidence="1 2">Belongs to the enoyl-CoA hydratase/isomerase family.</text>
</comment>
<dbReference type="InterPro" id="IPR001753">
    <property type="entry name" value="Enoyl-CoA_hydra/iso"/>
</dbReference>
<protein>
    <submittedName>
        <fullName evidence="4">Putative enoyl-CoA hydratase/isomerase</fullName>
        <ecNumber evidence="4">4.2.1.17</ecNumber>
    </submittedName>
</protein>
<evidence type="ECO:0000313" key="5">
    <source>
        <dbReference type="Proteomes" id="UP000255505"/>
    </source>
</evidence>
<dbReference type="PROSITE" id="PS00166">
    <property type="entry name" value="ENOYL_COA_HYDRATASE"/>
    <property type="match status" value="1"/>
</dbReference>
<gene>
    <name evidence="4" type="ORF">CT19425_30268</name>
</gene>
<dbReference type="NCBIfam" id="NF004796">
    <property type="entry name" value="PRK06144.1"/>
    <property type="match status" value="1"/>
</dbReference>
<dbReference type="InterPro" id="IPR029045">
    <property type="entry name" value="ClpP/crotonase-like_dom_sf"/>
</dbReference>
<proteinExistence type="inferred from homology"/>
<dbReference type="InterPro" id="IPR018376">
    <property type="entry name" value="Enoyl-CoA_hyd/isom_CS"/>
</dbReference>
<dbReference type="RefSeq" id="WP_115661151.1">
    <property type="nucleotide sequence ID" value="NZ_LT991976.1"/>
</dbReference>